<dbReference type="InterPro" id="IPR035235">
    <property type="entry name" value="DUF5343"/>
</dbReference>
<proteinExistence type="predicted"/>
<evidence type="ECO:0000313" key="2">
    <source>
        <dbReference type="EMBL" id="KAB2807466.1"/>
    </source>
</evidence>
<dbReference type="AlphaFoldDB" id="A0A7J5DRJ4"/>
<dbReference type="EMBL" id="WBVM01000005">
    <property type="protein sequence ID" value="KAB2807466.1"/>
    <property type="molecule type" value="Genomic_DNA"/>
</dbReference>
<sequence>MLTSRYLPSTKNLDAIFDKIIGGVAPEKFTVEHLKALGFSSSNDRAIIPLLKDLGFLTPDGAPTPRYHAYRDRSKSKAVMAEALRDGYSDVFHVNEKPTAGDRPAIEGLFKSKLNSSDRVAQVQAMTFFGLLGRADLGAGPASPPVPDEVKRDGPGDTSTPNQLPGEGWETEGSRAIGQQTVSAQLHYTIQIHLPATKDIEVFNAIFRSLRENLLT</sequence>
<accession>A0A7J5DRJ4</accession>
<feature type="region of interest" description="Disordered" evidence="1">
    <location>
        <begin position="140"/>
        <end position="174"/>
    </location>
</feature>
<dbReference type="Proteomes" id="UP000449906">
    <property type="component" value="Unassembled WGS sequence"/>
</dbReference>
<dbReference type="Pfam" id="PF17278">
    <property type="entry name" value="DUF5343"/>
    <property type="match status" value="1"/>
</dbReference>
<dbReference type="RefSeq" id="WP_151582639.1">
    <property type="nucleotide sequence ID" value="NZ_WBVM01000005.1"/>
</dbReference>
<evidence type="ECO:0008006" key="4">
    <source>
        <dbReference type="Google" id="ProtNLM"/>
    </source>
</evidence>
<evidence type="ECO:0000313" key="3">
    <source>
        <dbReference type="Proteomes" id="UP000449906"/>
    </source>
</evidence>
<organism evidence="2 3">
    <name type="scientific">Nocardioides simplex</name>
    <name type="common">Arthrobacter simplex</name>
    <dbReference type="NCBI Taxonomy" id="2045"/>
    <lineage>
        <taxon>Bacteria</taxon>
        <taxon>Bacillati</taxon>
        <taxon>Actinomycetota</taxon>
        <taxon>Actinomycetes</taxon>
        <taxon>Propionibacteriales</taxon>
        <taxon>Nocardioidaceae</taxon>
        <taxon>Pimelobacter</taxon>
    </lineage>
</organism>
<gene>
    <name evidence="2" type="ORF">F9L07_25795</name>
</gene>
<reference evidence="2 3" key="1">
    <citation type="submission" date="2019-09" db="EMBL/GenBank/DDBJ databases">
        <title>Pimelobacter sp. isolated from Paulinella.</title>
        <authorList>
            <person name="Jeong S.E."/>
        </authorList>
    </citation>
    <scope>NUCLEOTIDE SEQUENCE [LARGE SCALE GENOMIC DNA]</scope>
    <source>
        <strain evidence="2 3">Pch-N</strain>
    </source>
</reference>
<protein>
    <recommendedName>
        <fullName evidence="4">DUF5343 domain-containing protein</fullName>
    </recommendedName>
</protein>
<name>A0A7J5DRJ4_NOCSI</name>
<comment type="caution">
    <text evidence="2">The sequence shown here is derived from an EMBL/GenBank/DDBJ whole genome shotgun (WGS) entry which is preliminary data.</text>
</comment>
<evidence type="ECO:0000256" key="1">
    <source>
        <dbReference type="SAM" id="MobiDB-lite"/>
    </source>
</evidence>